<evidence type="ECO:0000256" key="10">
    <source>
        <dbReference type="ARBA" id="ARBA00033381"/>
    </source>
</evidence>
<accession>A0A517P3I1</accession>
<dbReference type="SUPFAM" id="SSF53383">
    <property type="entry name" value="PLP-dependent transferases"/>
    <property type="match status" value="1"/>
</dbReference>
<evidence type="ECO:0000256" key="5">
    <source>
        <dbReference type="ARBA" id="ARBA00013187"/>
    </source>
</evidence>
<evidence type="ECO:0000256" key="12">
    <source>
        <dbReference type="RuleBase" id="RU003693"/>
    </source>
</evidence>
<organism evidence="14 15">
    <name type="scientific">Stieleria marina</name>
    <dbReference type="NCBI Taxonomy" id="1930275"/>
    <lineage>
        <taxon>Bacteria</taxon>
        <taxon>Pseudomonadati</taxon>
        <taxon>Planctomycetota</taxon>
        <taxon>Planctomycetia</taxon>
        <taxon>Pirellulales</taxon>
        <taxon>Pirellulaceae</taxon>
        <taxon>Stieleria</taxon>
    </lineage>
</organism>
<dbReference type="Gene3D" id="3.40.640.10">
    <property type="entry name" value="Type I PLP-dependent aspartate aminotransferase-like (Major domain)"/>
    <property type="match status" value="1"/>
</dbReference>
<comment type="pathway">
    <text evidence="2">Cofactor biosynthesis; biotin biosynthesis.</text>
</comment>
<dbReference type="AlphaFoldDB" id="A0A517P3I1"/>
<evidence type="ECO:0000256" key="11">
    <source>
        <dbReference type="ARBA" id="ARBA00047715"/>
    </source>
</evidence>
<dbReference type="GO" id="GO:0008710">
    <property type="term" value="F:8-amino-7-oxononanoate synthase activity"/>
    <property type="evidence" value="ECO:0007669"/>
    <property type="project" value="UniProtKB-EC"/>
</dbReference>
<dbReference type="Proteomes" id="UP000319817">
    <property type="component" value="Chromosome"/>
</dbReference>
<dbReference type="PANTHER" id="PTHR13693:SF100">
    <property type="entry name" value="8-AMINO-7-OXONONANOATE SYNTHASE"/>
    <property type="match status" value="1"/>
</dbReference>
<dbReference type="PANTHER" id="PTHR13693">
    <property type="entry name" value="CLASS II AMINOTRANSFERASE/8-AMINO-7-OXONONANOATE SYNTHASE"/>
    <property type="match status" value="1"/>
</dbReference>
<protein>
    <recommendedName>
        <fullName evidence="5">8-amino-7-oxononanoate synthase</fullName>
        <ecNumber evidence="5">2.3.1.47</ecNumber>
    </recommendedName>
    <alternativeName>
        <fullName evidence="9">7-keto-8-amino-pelargonic acid synthase</fullName>
    </alternativeName>
    <alternativeName>
        <fullName evidence="10">8-amino-7-ketopelargonate synthase</fullName>
    </alternativeName>
</protein>
<evidence type="ECO:0000256" key="8">
    <source>
        <dbReference type="ARBA" id="ARBA00022898"/>
    </source>
</evidence>
<dbReference type="EMBL" id="CP036526">
    <property type="protein sequence ID" value="QDT13927.1"/>
    <property type="molecule type" value="Genomic_DNA"/>
</dbReference>
<sequence>MKKSNPYGYLTDRLSDLDQQQRLRSLIPRIARGTRIVEPDGTELVNFGGNDYLGFASEPVRKGHFDTLRGSGASALVCGWTAEHQRLAETIADFESTEAAVVFPSGFVACSGTTATLAEEGDLILSDRLNHASLIDGCRMSKAECMVYPHLSFEYVADVLRKKRQQYQRVWIVTDGVFSMDGHVAPLRELAQLAAEYNSQLIVDEAHGTGVLGANGTGVCEALGVKEQVAIRIGTLSKAIGGQGGFVAGPKVVIDYLINRCRTLIYSTSLAPASVLAALAAFELVRDEPGRRHHVCSLAQRLRGRLSIHVDETESGVPIIPILIGSDADAIKLSSQLRAKGFFVPAIRPPTVPEGTARLRVSLSAAHTEQMVDELADAIHGFLHSQN</sequence>
<dbReference type="GO" id="GO:0009102">
    <property type="term" value="P:biotin biosynthetic process"/>
    <property type="evidence" value="ECO:0007669"/>
    <property type="project" value="UniProtKB-KW"/>
</dbReference>
<dbReference type="InterPro" id="IPR050087">
    <property type="entry name" value="AON_synthase_class-II"/>
</dbReference>
<evidence type="ECO:0000256" key="6">
    <source>
        <dbReference type="ARBA" id="ARBA00022679"/>
    </source>
</evidence>
<comment type="cofactor">
    <cofactor evidence="1 12">
        <name>pyridoxal 5'-phosphate</name>
        <dbReference type="ChEBI" id="CHEBI:597326"/>
    </cofactor>
</comment>
<evidence type="ECO:0000256" key="3">
    <source>
        <dbReference type="ARBA" id="ARBA00010008"/>
    </source>
</evidence>
<name>A0A517P3I1_9BACT</name>
<evidence type="ECO:0000256" key="2">
    <source>
        <dbReference type="ARBA" id="ARBA00004746"/>
    </source>
</evidence>
<evidence type="ECO:0000256" key="9">
    <source>
        <dbReference type="ARBA" id="ARBA00032610"/>
    </source>
</evidence>
<keyword evidence="6 14" id="KW-0808">Transferase</keyword>
<feature type="domain" description="Aminotransferase class I/classII large" evidence="13">
    <location>
        <begin position="43"/>
        <end position="379"/>
    </location>
</feature>
<dbReference type="InterPro" id="IPR015421">
    <property type="entry name" value="PyrdxlP-dep_Trfase_major"/>
</dbReference>
<keyword evidence="15" id="KW-1185">Reference proteome</keyword>
<evidence type="ECO:0000256" key="7">
    <source>
        <dbReference type="ARBA" id="ARBA00022756"/>
    </source>
</evidence>
<dbReference type="CDD" id="cd06454">
    <property type="entry name" value="KBL_like"/>
    <property type="match status" value="1"/>
</dbReference>
<dbReference type="OrthoDB" id="9807157at2"/>
<dbReference type="EC" id="2.3.1.47" evidence="5"/>
<dbReference type="Gene3D" id="3.90.1150.10">
    <property type="entry name" value="Aspartate Aminotransferase, domain 1"/>
    <property type="match status" value="1"/>
</dbReference>
<dbReference type="PROSITE" id="PS00599">
    <property type="entry name" value="AA_TRANSFER_CLASS_2"/>
    <property type="match status" value="1"/>
</dbReference>
<comment type="subunit">
    <text evidence="4">Homodimer.</text>
</comment>
<dbReference type="Pfam" id="PF00155">
    <property type="entry name" value="Aminotran_1_2"/>
    <property type="match status" value="1"/>
</dbReference>
<evidence type="ECO:0000259" key="13">
    <source>
        <dbReference type="Pfam" id="PF00155"/>
    </source>
</evidence>
<evidence type="ECO:0000256" key="1">
    <source>
        <dbReference type="ARBA" id="ARBA00001933"/>
    </source>
</evidence>
<keyword evidence="7" id="KW-0093">Biotin biosynthesis</keyword>
<dbReference type="GO" id="GO:0030170">
    <property type="term" value="F:pyridoxal phosphate binding"/>
    <property type="evidence" value="ECO:0007669"/>
    <property type="project" value="InterPro"/>
</dbReference>
<evidence type="ECO:0000313" key="14">
    <source>
        <dbReference type="EMBL" id="QDT13927.1"/>
    </source>
</evidence>
<evidence type="ECO:0000256" key="4">
    <source>
        <dbReference type="ARBA" id="ARBA00011738"/>
    </source>
</evidence>
<dbReference type="InterPro" id="IPR015424">
    <property type="entry name" value="PyrdxlP-dep_Trfase"/>
</dbReference>
<reference evidence="14 15" key="1">
    <citation type="submission" date="2019-02" db="EMBL/GenBank/DDBJ databases">
        <title>Deep-cultivation of Planctomycetes and their phenomic and genomic characterization uncovers novel biology.</title>
        <authorList>
            <person name="Wiegand S."/>
            <person name="Jogler M."/>
            <person name="Boedeker C."/>
            <person name="Pinto D."/>
            <person name="Vollmers J."/>
            <person name="Rivas-Marin E."/>
            <person name="Kohn T."/>
            <person name="Peeters S.H."/>
            <person name="Heuer A."/>
            <person name="Rast P."/>
            <person name="Oberbeckmann S."/>
            <person name="Bunk B."/>
            <person name="Jeske O."/>
            <person name="Meyerdierks A."/>
            <person name="Storesund J.E."/>
            <person name="Kallscheuer N."/>
            <person name="Luecker S."/>
            <person name="Lage O.M."/>
            <person name="Pohl T."/>
            <person name="Merkel B.J."/>
            <person name="Hornburger P."/>
            <person name="Mueller R.-W."/>
            <person name="Bruemmer F."/>
            <person name="Labrenz M."/>
            <person name="Spormann A.M."/>
            <person name="Op den Camp H."/>
            <person name="Overmann J."/>
            <person name="Amann R."/>
            <person name="Jetten M.S.M."/>
            <person name="Mascher T."/>
            <person name="Medema M.H."/>
            <person name="Devos D.P."/>
            <person name="Kaster A.-K."/>
            <person name="Ovreas L."/>
            <person name="Rohde M."/>
            <person name="Galperin M.Y."/>
            <person name="Jogler C."/>
        </authorList>
    </citation>
    <scope>NUCLEOTIDE SEQUENCE [LARGE SCALE GENOMIC DNA]</scope>
    <source>
        <strain evidence="14 15">K23_9</strain>
    </source>
</reference>
<dbReference type="InterPro" id="IPR015422">
    <property type="entry name" value="PyrdxlP-dep_Trfase_small"/>
</dbReference>
<keyword evidence="14" id="KW-0012">Acyltransferase</keyword>
<comment type="similarity">
    <text evidence="3">Belongs to the class-II pyridoxal-phosphate-dependent aminotransferase family. BioF subfamily.</text>
</comment>
<keyword evidence="8 12" id="KW-0663">Pyridoxal phosphate</keyword>
<dbReference type="InterPro" id="IPR004839">
    <property type="entry name" value="Aminotransferase_I/II_large"/>
</dbReference>
<proteinExistence type="inferred from homology"/>
<gene>
    <name evidence="14" type="primary">bioF</name>
    <name evidence="14" type="ORF">K239x_59470</name>
</gene>
<evidence type="ECO:0000313" key="15">
    <source>
        <dbReference type="Proteomes" id="UP000319817"/>
    </source>
</evidence>
<comment type="catalytic activity">
    <reaction evidence="11">
        <text>6-carboxyhexanoyl-[ACP] + L-alanine + H(+) = (8S)-8-amino-7-oxononanoate + holo-[ACP] + CO2</text>
        <dbReference type="Rhea" id="RHEA:42288"/>
        <dbReference type="Rhea" id="RHEA-COMP:9685"/>
        <dbReference type="Rhea" id="RHEA-COMP:9955"/>
        <dbReference type="ChEBI" id="CHEBI:15378"/>
        <dbReference type="ChEBI" id="CHEBI:16526"/>
        <dbReference type="ChEBI" id="CHEBI:57972"/>
        <dbReference type="ChEBI" id="CHEBI:64479"/>
        <dbReference type="ChEBI" id="CHEBI:78846"/>
        <dbReference type="ChEBI" id="CHEBI:149468"/>
        <dbReference type="EC" id="2.3.1.47"/>
    </reaction>
</comment>
<dbReference type="InterPro" id="IPR001917">
    <property type="entry name" value="Aminotrans_II_pyridoxalP_BS"/>
</dbReference>
<dbReference type="RefSeq" id="WP_145421949.1">
    <property type="nucleotide sequence ID" value="NZ_CP036526.1"/>
</dbReference>